<sequence>MRESNNNHQYSELYPSKGLEDFISLYFEAKNLSDKPKKVTICPDGYFKLIIQVKENKITSYFLTGIWVKEIEIVIPAKVTTYGVKFKIIASEAILKREIKSILNSVEQLNFSKFDINNLNINSFKSITKQLEDKFYKELNSENEIQGNRLRLSQFLYSNHKDIQANEVANQIYWSHRQINRYLNKYIGVTLKKYLNIQKCYRSYLHIREGDFFPEKGFFDQAHFIREVKKHTGQTPTSLFKDKNDHFIQLKNIDKL</sequence>
<evidence type="ECO:0000313" key="2">
    <source>
        <dbReference type="EMBL" id="CAL2104583.1"/>
    </source>
</evidence>
<dbReference type="InterPro" id="IPR018060">
    <property type="entry name" value="HTH_AraC"/>
</dbReference>
<dbReference type="Gene3D" id="1.10.10.60">
    <property type="entry name" value="Homeodomain-like"/>
    <property type="match status" value="1"/>
</dbReference>
<name>A0ABP1F268_9FLAO</name>
<feature type="domain" description="HTH araC/xylS-type" evidence="1">
    <location>
        <begin position="150"/>
        <end position="242"/>
    </location>
</feature>
<keyword evidence="3" id="KW-1185">Reference proteome</keyword>
<evidence type="ECO:0000313" key="3">
    <source>
        <dbReference type="Proteomes" id="UP001497527"/>
    </source>
</evidence>
<dbReference type="InterPro" id="IPR046532">
    <property type="entry name" value="DUF6597"/>
</dbReference>
<dbReference type="PROSITE" id="PS01124">
    <property type="entry name" value="HTH_ARAC_FAMILY_2"/>
    <property type="match status" value="1"/>
</dbReference>
<reference evidence="2 3" key="1">
    <citation type="submission" date="2024-05" db="EMBL/GenBank/DDBJ databases">
        <authorList>
            <person name="Duchaud E."/>
        </authorList>
    </citation>
    <scope>NUCLEOTIDE SEQUENCE [LARGE SCALE GENOMIC DNA]</scope>
    <source>
        <strain evidence="2">Ena-SAMPLE-TAB-13-05-2024-13:56:06:370-140308</strain>
    </source>
</reference>
<dbReference type="EMBL" id="CAXJIO010000018">
    <property type="protein sequence ID" value="CAL2104583.1"/>
    <property type="molecule type" value="Genomic_DNA"/>
</dbReference>
<dbReference type="SMART" id="SM00342">
    <property type="entry name" value="HTH_ARAC"/>
    <property type="match status" value="1"/>
</dbReference>
<accession>A0ABP1F268</accession>
<proteinExistence type="predicted"/>
<organism evidence="2 3">
    <name type="scientific">Tenacibaculum polynesiense</name>
    <dbReference type="NCBI Taxonomy" id="3137857"/>
    <lineage>
        <taxon>Bacteria</taxon>
        <taxon>Pseudomonadati</taxon>
        <taxon>Bacteroidota</taxon>
        <taxon>Flavobacteriia</taxon>
        <taxon>Flavobacteriales</taxon>
        <taxon>Flavobacteriaceae</taxon>
        <taxon>Tenacibaculum</taxon>
    </lineage>
</organism>
<dbReference type="RefSeq" id="WP_348714246.1">
    <property type="nucleotide sequence ID" value="NZ_CAXJIO010000018.1"/>
</dbReference>
<evidence type="ECO:0000259" key="1">
    <source>
        <dbReference type="PROSITE" id="PS01124"/>
    </source>
</evidence>
<dbReference type="Proteomes" id="UP001497527">
    <property type="component" value="Unassembled WGS sequence"/>
</dbReference>
<comment type="caution">
    <text evidence="2">The sequence shown here is derived from an EMBL/GenBank/DDBJ whole genome shotgun (WGS) entry which is preliminary data.</text>
</comment>
<protein>
    <submittedName>
        <fullName evidence="2">AraC family transcriptional regulator</fullName>
    </submittedName>
</protein>
<gene>
    <name evidence="2" type="ORF">T190423A01A_90008</name>
</gene>
<dbReference type="Pfam" id="PF20240">
    <property type="entry name" value="DUF6597"/>
    <property type="match status" value="1"/>
</dbReference>